<evidence type="ECO:0000313" key="2">
    <source>
        <dbReference type="EMBL" id="PAN16693.1"/>
    </source>
</evidence>
<protein>
    <submittedName>
        <fullName evidence="2">Uncharacterized protein</fullName>
    </submittedName>
</protein>
<reference evidence="2" key="1">
    <citation type="submission" date="2018-04" db="EMBL/GenBank/DDBJ databases">
        <title>WGS assembly of Panicum hallii.</title>
        <authorList>
            <person name="Lovell J."/>
            <person name="Jenkins J."/>
            <person name="Lowry D."/>
            <person name="Mamidi S."/>
            <person name="Sreedasyam A."/>
            <person name="Weng X."/>
            <person name="Barry K."/>
            <person name="Bonette J."/>
            <person name="Campitelli B."/>
            <person name="Daum C."/>
            <person name="Gordon S."/>
            <person name="Gould B."/>
            <person name="Lipzen A."/>
            <person name="Macqueen A."/>
            <person name="Palacio-Mejia J."/>
            <person name="Plott C."/>
            <person name="Shakirov E."/>
            <person name="Shu S."/>
            <person name="Yoshinaga Y."/>
            <person name="Zane M."/>
            <person name="Rokhsar D."/>
            <person name="Grimwood J."/>
            <person name="Schmutz J."/>
            <person name="Juenger T."/>
        </authorList>
    </citation>
    <scope>NUCLEOTIDE SEQUENCE [LARGE SCALE GENOMIC DNA]</scope>
    <source>
        <strain evidence="2">FIL2</strain>
    </source>
</reference>
<gene>
    <name evidence="2" type="ORF">PAHAL_3G077800</name>
</gene>
<accession>A0A2S3H700</accession>
<dbReference type="Proteomes" id="UP000243499">
    <property type="component" value="Chromosome 3"/>
</dbReference>
<evidence type="ECO:0000256" key="1">
    <source>
        <dbReference type="SAM" id="MobiDB-lite"/>
    </source>
</evidence>
<dbReference type="EMBL" id="CM008048">
    <property type="protein sequence ID" value="PAN16693.1"/>
    <property type="molecule type" value="Genomic_DNA"/>
</dbReference>
<dbReference type="Gramene" id="PAN16693">
    <property type="protein sequence ID" value="PAN16693"/>
    <property type="gene ID" value="PAHAL_3G077800"/>
</dbReference>
<dbReference type="AlphaFoldDB" id="A0A2S3H700"/>
<organism evidence="2">
    <name type="scientific">Panicum hallii</name>
    <dbReference type="NCBI Taxonomy" id="206008"/>
    <lineage>
        <taxon>Eukaryota</taxon>
        <taxon>Viridiplantae</taxon>
        <taxon>Streptophyta</taxon>
        <taxon>Embryophyta</taxon>
        <taxon>Tracheophyta</taxon>
        <taxon>Spermatophyta</taxon>
        <taxon>Magnoliopsida</taxon>
        <taxon>Liliopsida</taxon>
        <taxon>Poales</taxon>
        <taxon>Poaceae</taxon>
        <taxon>PACMAD clade</taxon>
        <taxon>Panicoideae</taxon>
        <taxon>Panicodae</taxon>
        <taxon>Paniceae</taxon>
        <taxon>Panicinae</taxon>
        <taxon>Panicum</taxon>
        <taxon>Panicum sect. Panicum</taxon>
    </lineage>
</organism>
<proteinExistence type="predicted"/>
<feature type="region of interest" description="Disordered" evidence="1">
    <location>
        <begin position="130"/>
        <end position="162"/>
    </location>
</feature>
<name>A0A2S3H700_9POAL</name>
<sequence length="162" mass="17346">MTRMTVAASDAEEHSGYDSLRRGGRGRWHGLRLFAMAPRPRDHRPRAAPTSLPFYLALAVCHCRGKCQNGGGGSEPATRLVYWSAVFGACEAEGIRRRGSSRAVPPLSARHRIADAHRRGSHARLRVRVRDREEGGVSAGTNGRASPAGPASIRAAGTGVRG</sequence>